<gene>
    <name evidence="1" type="ORF">J07HQW1_02648</name>
</gene>
<dbReference type="HOGENOM" id="CLU_2893192_0_0_2"/>
<evidence type="ECO:0000313" key="2">
    <source>
        <dbReference type="Proteomes" id="UP000030649"/>
    </source>
</evidence>
<dbReference type="AlphaFoldDB" id="U1N7Y5"/>
<dbReference type="EMBL" id="KE356560">
    <property type="protein sequence ID" value="ERG92603.1"/>
    <property type="molecule type" value="Genomic_DNA"/>
</dbReference>
<proteinExistence type="predicted"/>
<name>U1N7Y5_9EURY</name>
<reference evidence="1 2" key="1">
    <citation type="journal article" date="2013" name="PLoS ONE">
        <title>Assembly-driven community genomics of a hypersaline microbial ecosystem.</title>
        <authorList>
            <person name="Podell S."/>
            <person name="Ugalde J.A."/>
            <person name="Narasingarao P."/>
            <person name="Banfield J.F."/>
            <person name="Heidelberg K.B."/>
            <person name="Allen E.E."/>
        </authorList>
    </citation>
    <scope>NUCLEOTIDE SEQUENCE [LARGE SCALE GENOMIC DNA]</scope>
    <source>
        <strain evidence="2">J07HQW1</strain>
    </source>
</reference>
<sequence length="62" mass="7177">MRVSFEPTYMTVRPLIQSGSDQFDAYVSDTPYRIPNQMWVASVYRWYLSETDKLVPGVLTGI</sequence>
<dbReference type="Proteomes" id="UP000030649">
    <property type="component" value="Unassembled WGS sequence"/>
</dbReference>
<accession>U1N7Y5</accession>
<organism evidence="1 2">
    <name type="scientific">Haloquadratum walsbyi J07HQW1</name>
    <dbReference type="NCBI Taxonomy" id="1238424"/>
    <lineage>
        <taxon>Archaea</taxon>
        <taxon>Methanobacteriati</taxon>
        <taxon>Methanobacteriota</taxon>
        <taxon>Stenosarchaea group</taxon>
        <taxon>Halobacteria</taxon>
        <taxon>Halobacteriales</taxon>
        <taxon>Haloferacaceae</taxon>
        <taxon>Haloquadratum</taxon>
    </lineage>
</organism>
<evidence type="ECO:0000313" key="1">
    <source>
        <dbReference type="EMBL" id="ERG92603.1"/>
    </source>
</evidence>
<protein>
    <submittedName>
        <fullName evidence="1">Uncharacterized protein</fullName>
    </submittedName>
</protein>